<feature type="region of interest" description="Disordered" evidence="1">
    <location>
        <begin position="1"/>
        <end position="70"/>
    </location>
</feature>
<reference evidence="4 5" key="1">
    <citation type="submission" date="2020-10" db="EMBL/GenBank/DDBJ databases">
        <title>Myceligenerans pegani sp. nov., an endophytic actinomycete isolated from Peganum harmala L. in Xinjiang, China.</title>
        <authorList>
            <person name="Xin L."/>
        </authorList>
    </citation>
    <scope>NUCLEOTIDE SEQUENCE [LARGE SCALE GENOMIC DNA]</scope>
    <source>
        <strain evidence="4 5">TRM65318</strain>
    </source>
</reference>
<evidence type="ECO:0000256" key="2">
    <source>
        <dbReference type="SAM" id="Phobius"/>
    </source>
</evidence>
<keyword evidence="4" id="KW-0540">Nuclease</keyword>
<proteinExistence type="predicted"/>
<protein>
    <submittedName>
        <fullName evidence="4">Endonuclease/exonuclease/phosphatase family protein</fullName>
    </submittedName>
</protein>
<evidence type="ECO:0000313" key="4">
    <source>
        <dbReference type="EMBL" id="MBE1874589.1"/>
    </source>
</evidence>
<feature type="domain" description="Endonuclease/exonuclease/phosphatase" evidence="3">
    <location>
        <begin position="175"/>
        <end position="377"/>
    </location>
</feature>
<evidence type="ECO:0000259" key="3">
    <source>
        <dbReference type="Pfam" id="PF03372"/>
    </source>
</evidence>
<dbReference type="RefSeq" id="WP_192861159.1">
    <property type="nucleotide sequence ID" value="NZ_JADAQT010000040.1"/>
</dbReference>
<dbReference type="SUPFAM" id="SSF56219">
    <property type="entry name" value="DNase I-like"/>
    <property type="match status" value="1"/>
</dbReference>
<accession>A0ABR9MT96</accession>
<evidence type="ECO:0000313" key="5">
    <source>
        <dbReference type="Proteomes" id="UP000625527"/>
    </source>
</evidence>
<feature type="transmembrane region" description="Helical" evidence="2">
    <location>
        <begin position="107"/>
        <end position="132"/>
    </location>
</feature>
<dbReference type="GO" id="GO:0004519">
    <property type="term" value="F:endonuclease activity"/>
    <property type="evidence" value="ECO:0007669"/>
    <property type="project" value="UniProtKB-KW"/>
</dbReference>
<sequence length="389" mass="41113">MSDHQYGRPGQPEPHGDPRRAPPSAPPSGGTYDTVPYVERAAPPPSGDTVPYPDPGTTPPPPFDDVFQGEPGVKRRRRGTVWSRGLLLAAAQLVLAAALLFRDQLPGALGLASLVASILPWLGALAALLLLLGLARRSATATLAFLLPAAAWGWVLWPRLTAEPVPRDDLIVVQHNVSDDNRDIAGTVGVLLAARPHVVVLEEVTSPLVEQYTRAFGDALPHREVHGTVGVWSVHPLRDAQEVDLRPDGAGPGWNRGMRVTVVPDDDTPGVAVYAVHLPSMRLGPTGLDVAARNQSVGLLAEVLSADESDAVVVAGDLNATLDDPALEPVTALVSEPRHGLGFTFPAAFPMVPIDHVLARGAAVTEVRTLPRTGSDHLPVVASVDLPWS</sequence>
<gene>
    <name evidence="4" type="ORF">IHE71_02565</name>
</gene>
<keyword evidence="2" id="KW-0812">Transmembrane</keyword>
<dbReference type="Proteomes" id="UP000625527">
    <property type="component" value="Unassembled WGS sequence"/>
</dbReference>
<keyword evidence="4" id="KW-0378">Hydrolase</keyword>
<dbReference type="Pfam" id="PF03372">
    <property type="entry name" value="Exo_endo_phos"/>
    <property type="match status" value="1"/>
</dbReference>
<name>A0ABR9MT96_9MICO</name>
<evidence type="ECO:0000256" key="1">
    <source>
        <dbReference type="SAM" id="MobiDB-lite"/>
    </source>
</evidence>
<dbReference type="Gene3D" id="3.60.10.10">
    <property type="entry name" value="Endonuclease/exonuclease/phosphatase"/>
    <property type="match status" value="1"/>
</dbReference>
<dbReference type="InterPro" id="IPR036691">
    <property type="entry name" value="Endo/exonu/phosph_ase_sf"/>
</dbReference>
<organism evidence="4 5">
    <name type="scientific">Myceligenerans pegani</name>
    <dbReference type="NCBI Taxonomy" id="2776917"/>
    <lineage>
        <taxon>Bacteria</taxon>
        <taxon>Bacillati</taxon>
        <taxon>Actinomycetota</taxon>
        <taxon>Actinomycetes</taxon>
        <taxon>Micrococcales</taxon>
        <taxon>Promicromonosporaceae</taxon>
        <taxon>Myceligenerans</taxon>
    </lineage>
</organism>
<dbReference type="InterPro" id="IPR005135">
    <property type="entry name" value="Endo/exonuclease/phosphatase"/>
</dbReference>
<keyword evidence="2" id="KW-0472">Membrane</keyword>
<feature type="compositionally biased region" description="Pro residues" evidence="1">
    <location>
        <begin position="42"/>
        <end position="63"/>
    </location>
</feature>
<feature type="transmembrane region" description="Helical" evidence="2">
    <location>
        <begin position="81"/>
        <end position="101"/>
    </location>
</feature>
<feature type="transmembrane region" description="Helical" evidence="2">
    <location>
        <begin position="139"/>
        <end position="157"/>
    </location>
</feature>
<keyword evidence="4" id="KW-0255">Endonuclease</keyword>
<dbReference type="EMBL" id="JADAQT010000040">
    <property type="protein sequence ID" value="MBE1874589.1"/>
    <property type="molecule type" value="Genomic_DNA"/>
</dbReference>
<comment type="caution">
    <text evidence="4">The sequence shown here is derived from an EMBL/GenBank/DDBJ whole genome shotgun (WGS) entry which is preliminary data.</text>
</comment>
<keyword evidence="2" id="KW-1133">Transmembrane helix</keyword>
<keyword evidence="5" id="KW-1185">Reference proteome</keyword>